<accession>A0AAV2E3A5</accession>
<dbReference type="InterPro" id="IPR036378">
    <property type="entry name" value="FAS1_dom_sf"/>
</dbReference>
<feature type="region of interest" description="Disordered" evidence="2">
    <location>
        <begin position="63"/>
        <end position="84"/>
    </location>
</feature>
<reference evidence="5 6" key="1">
    <citation type="submission" date="2024-04" db="EMBL/GenBank/DDBJ databases">
        <authorList>
            <person name="Fracassetti M."/>
        </authorList>
    </citation>
    <scope>NUCLEOTIDE SEQUENCE [LARGE SCALE GENOMIC DNA]</scope>
</reference>
<feature type="chain" id="PRO_5043460923" description="FAS1 domain-containing protein" evidence="3">
    <location>
        <begin position="27"/>
        <end position="489"/>
    </location>
</feature>
<proteinExistence type="inferred from homology"/>
<dbReference type="InterPro" id="IPR052806">
    <property type="entry name" value="Fasciclin-like_AGP"/>
</dbReference>
<dbReference type="SMART" id="SM00554">
    <property type="entry name" value="FAS1"/>
    <property type="match status" value="1"/>
</dbReference>
<name>A0AAV2E3A5_9ROSI</name>
<dbReference type="Gene3D" id="2.30.180.10">
    <property type="entry name" value="FAS1 domain"/>
    <property type="match status" value="1"/>
</dbReference>
<keyword evidence="3" id="KW-0732">Signal</keyword>
<dbReference type="PANTHER" id="PTHR33985:SF2">
    <property type="entry name" value="EXPRESSED PROTEIN"/>
    <property type="match status" value="1"/>
</dbReference>
<gene>
    <name evidence="5" type="ORF">LTRI10_LOCUS21751</name>
</gene>
<protein>
    <recommendedName>
        <fullName evidence="4">FAS1 domain-containing protein</fullName>
    </recommendedName>
</protein>
<feature type="signal peptide" evidence="3">
    <location>
        <begin position="1"/>
        <end position="26"/>
    </location>
</feature>
<dbReference type="InterPro" id="IPR000782">
    <property type="entry name" value="FAS1_domain"/>
</dbReference>
<evidence type="ECO:0000313" key="6">
    <source>
        <dbReference type="Proteomes" id="UP001497516"/>
    </source>
</evidence>
<dbReference type="AlphaFoldDB" id="A0AAV2E3A5"/>
<dbReference type="SUPFAM" id="SSF82153">
    <property type="entry name" value="FAS1 domain"/>
    <property type="match status" value="1"/>
</dbReference>
<evidence type="ECO:0000256" key="3">
    <source>
        <dbReference type="SAM" id="SignalP"/>
    </source>
</evidence>
<dbReference type="Proteomes" id="UP001497516">
    <property type="component" value="Chromosome 4"/>
</dbReference>
<keyword evidence="6" id="KW-1185">Reference proteome</keyword>
<dbReference type="PANTHER" id="PTHR33985">
    <property type="entry name" value="OS02G0491300 PROTEIN-RELATED"/>
    <property type="match status" value="1"/>
</dbReference>
<organism evidence="5 6">
    <name type="scientific">Linum trigynum</name>
    <dbReference type="NCBI Taxonomy" id="586398"/>
    <lineage>
        <taxon>Eukaryota</taxon>
        <taxon>Viridiplantae</taxon>
        <taxon>Streptophyta</taxon>
        <taxon>Embryophyta</taxon>
        <taxon>Tracheophyta</taxon>
        <taxon>Spermatophyta</taxon>
        <taxon>Magnoliopsida</taxon>
        <taxon>eudicotyledons</taxon>
        <taxon>Gunneridae</taxon>
        <taxon>Pentapetalae</taxon>
        <taxon>rosids</taxon>
        <taxon>fabids</taxon>
        <taxon>Malpighiales</taxon>
        <taxon>Linaceae</taxon>
        <taxon>Linum</taxon>
    </lineage>
</organism>
<evidence type="ECO:0000256" key="2">
    <source>
        <dbReference type="SAM" id="MobiDB-lite"/>
    </source>
</evidence>
<sequence length="489" mass="51706">MATSHSVAVTFAILILSLCTSRAASAVGFDQSAISPSVSATAAAASSANTLFQPFPPIQSPFPSAAQSTPIPQPQQQQQSAVSARDSAADHSFIHTALLAPILAHLGYNELAMAVPTLSSESTATAWSGPSTLFAPSDASLHSCYSCSVPSLLREHIVPGLFTMDYLRKLAFGTKVETLTPGKCITVTSSSAKNFTAAPPSAAKIFIGGVEITRPDLFNNGFLVIHGIQGYIAPLSPFSCDVERLNSLTFPFQQPDRVPVSGGPNQISPPLVQPAVMRLMMRDAILRLRNNGFSILALAMRVKYPELIALSNMTIFALDDFSIFSGSYSYISSVRFHIVPNQLLTIADLERLPVGCTLPTLESGQSLVVTTAAAAASSTGGVTTQQAAPMRINYVRIKLPDVMRNLKIAVHGIYLPFPRIYQSTTPASGATQSFDHGVWGSGTVENTQADSASASSDCAAKSEKDGSCAMVPVPPVKATLEVEDNHYGL</sequence>
<evidence type="ECO:0000256" key="1">
    <source>
        <dbReference type="ARBA" id="ARBA00007843"/>
    </source>
</evidence>
<comment type="similarity">
    <text evidence="1">Belongs to the fasciclin-like AGP family.</text>
</comment>
<feature type="domain" description="FAS1" evidence="4">
    <location>
        <begin position="132"/>
        <end position="235"/>
    </location>
</feature>
<evidence type="ECO:0000313" key="5">
    <source>
        <dbReference type="EMBL" id="CAL1380297.1"/>
    </source>
</evidence>
<evidence type="ECO:0000259" key="4">
    <source>
        <dbReference type="SMART" id="SM00554"/>
    </source>
</evidence>
<dbReference type="EMBL" id="OZ034817">
    <property type="protein sequence ID" value="CAL1380297.1"/>
    <property type="molecule type" value="Genomic_DNA"/>
</dbReference>